<feature type="domain" description="BEN" evidence="1">
    <location>
        <begin position="117"/>
        <end position="185"/>
    </location>
</feature>
<organism evidence="2 3">
    <name type="scientific">Goodea atripinnis</name>
    <dbReference type="NCBI Taxonomy" id="208336"/>
    <lineage>
        <taxon>Eukaryota</taxon>
        <taxon>Metazoa</taxon>
        <taxon>Chordata</taxon>
        <taxon>Craniata</taxon>
        <taxon>Vertebrata</taxon>
        <taxon>Euteleostomi</taxon>
        <taxon>Actinopterygii</taxon>
        <taxon>Neopterygii</taxon>
        <taxon>Teleostei</taxon>
        <taxon>Neoteleostei</taxon>
        <taxon>Acanthomorphata</taxon>
        <taxon>Ovalentaria</taxon>
        <taxon>Atherinomorphae</taxon>
        <taxon>Cyprinodontiformes</taxon>
        <taxon>Goodeidae</taxon>
        <taxon>Goodea</taxon>
    </lineage>
</organism>
<evidence type="ECO:0000313" key="2">
    <source>
        <dbReference type="EMBL" id="MEQ2178372.1"/>
    </source>
</evidence>
<feature type="non-terminal residue" evidence="2">
    <location>
        <position position="185"/>
    </location>
</feature>
<evidence type="ECO:0000259" key="1">
    <source>
        <dbReference type="PROSITE" id="PS51457"/>
    </source>
</evidence>
<sequence>MKFALVSWSKGKDKDALSIIPVNWIVDFDPENSKKEYLIECRSIGGRRPTNGWLVEPAHILQLADIPSLLVAVKTLVSDKITESSSYEGESEYVASVAQPSPAQLASPKPASVQLGNDDSTRVSAHCWETAKAQPTAKGMARTLLLGLFSVDVLLKSNLTGGVNKVNPSAERRQPLDPKKLKALL</sequence>
<name>A0ABV0P406_9TELE</name>
<dbReference type="Proteomes" id="UP001476798">
    <property type="component" value="Unassembled WGS sequence"/>
</dbReference>
<evidence type="ECO:0000313" key="3">
    <source>
        <dbReference type="Proteomes" id="UP001476798"/>
    </source>
</evidence>
<dbReference type="PROSITE" id="PS51457">
    <property type="entry name" value="BEN"/>
    <property type="match status" value="1"/>
</dbReference>
<comment type="caution">
    <text evidence="2">The sequence shown here is derived from an EMBL/GenBank/DDBJ whole genome shotgun (WGS) entry which is preliminary data.</text>
</comment>
<dbReference type="EMBL" id="JAHRIO010060859">
    <property type="protein sequence ID" value="MEQ2178372.1"/>
    <property type="molecule type" value="Genomic_DNA"/>
</dbReference>
<accession>A0ABV0P406</accession>
<reference evidence="2 3" key="1">
    <citation type="submission" date="2021-06" db="EMBL/GenBank/DDBJ databases">
        <authorList>
            <person name="Palmer J.M."/>
        </authorList>
    </citation>
    <scope>NUCLEOTIDE SEQUENCE [LARGE SCALE GENOMIC DNA]</scope>
    <source>
        <strain evidence="2 3">GA_2019</strain>
        <tissue evidence="2">Muscle</tissue>
    </source>
</reference>
<dbReference type="InterPro" id="IPR018379">
    <property type="entry name" value="BEN_domain"/>
</dbReference>
<keyword evidence="3" id="KW-1185">Reference proteome</keyword>
<dbReference type="Gene3D" id="1.10.10.2590">
    <property type="entry name" value="BEN domain"/>
    <property type="match status" value="1"/>
</dbReference>
<proteinExistence type="predicted"/>
<protein>
    <recommendedName>
        <fullName evidence="1">BEN domain-containing protein</fullName>
    </recommendedName>
</protein>
<gene>
    <name evidence="2" type="ORF">GOODEAATRI_013313</name>
</gene>